<dbReference type="Pfam" id="PF02023">
    <property type="entry name" value="SCAN"/>
    <property type="match status" value="2"/>
</dbReference>
<dbReference type="KEGG" id="tsr:106548067"/>
<dbReference type="InterPro" id="IPR003309">
    <property type="entry name" value="SCAN_dom"/>
</dbReference>
<feature type="region of interest" description="Disordered" evidence="13">
    <location>
        <begin position="923"/>
        <end position="1045"/>
    </location>
</feature>
<feature type="region of interest" description="Disordered" evidence="13">
    <location>
        <begin position="775"/>
        <end position="827"/>
    </location>
</feature>
<evidence type="ECO:0000256" key="8">
    <source>
        <dbReference type="ARBA" id="ARBA00023015"/>
    </source>
</evidence>
<feature type="domain" description="SCAN box" evidence="15">
    <location>
        <begin position="397"/>
        <end position="478"/>
    </location>
</feature>
<organism evidence="16 17">
    <name type="scientific">Thamnophis sirtalis</name>
    <dbReference type="NCBI Taxonomy" id="35019"/>
    <lineage>
        <taxon>Eukaryota</taxon>
        <taxon>Metazoa</taxon>
        <taxon>Chordata</taxon>
        <taxon>Craniata</taxon>
        <taxon>Vertebrata</taxon>
        <taxon>Euteleostomi</taxon>
        <taxon>Lepidosauria</taxon>
        <taxon>Squamata</taxon>
        <taxon>Bifurcata</taxon>
        <taxon>Unidentata</taxon>
        <taxon>Episquamata</taxon>
        <taxon>Toxicofera</taxon>
        <taxon>Serpentes</taxon>
        <taxon>Colubroidea</taxon>
        <taxon>Colubridae</taxon>
        <taxon>Natricinae</taxon>
        <taxon>Thamnophis</taxon>
    </lineage>
</organism>
<keyword evidence="8" id="KW-0805">Transcription regulation</keyword>
<dbReference type="FunFam" id="3.30.160.60:FF:001753">
    <property type="entry name" value="Si:ch211-119o8.6"/>
    <property type="match status" value="1"/>
</dbReference>
<dbReference type="CDD" id="cd07936">
    <property type="entry name" value="SCAN"/>
    <property type="match status" value="2"/>
</dbReference>
<feature type="region of interest" description="Disordered" evidence="13">
    <location>
        <begin position="864"/>
        <end position="903"/>
    </location>
</feature>
<evidence type="ECO:0000259" key="14">
    <source>
        <dbReference type="PROSITE" id="PS50157"/>
    </source>
</evidence>
<feature type="domain" description="C2H2-type" evidence="14">
    <location>
        <begin position="238"/>
        <end position="265"/>
    </location>
</feature>
<feature type="domain" description="C2H2-type" evidence="14">
    <location>
        <begin position="272"/>
        <end position="299"/>
    </location>
</feature>
<keyword evidence="11" id="KW-0539">Nucleus</keyword>
<comment type="similarity">
    <text evidence="3">Belongs to the krueppel C2H2-type zinc-finger protein family.</text>
</comment>
<dbReference type="GO" id="GO:0000981">
    <property type="term" value="F:DNA-binding transcription factor activity, RNA polymerase II-specific"/>
    <property type="evidence" value="ECO:0007669"/>
    <property type="project" value="TreeGrafter"/>
</dbReference>
<dbReference type="Gene3D" id="1.10.4020.10">
    <property type="entry name" value="DNA breaking-rejoining enzymes"/>
    <property type="match status" value="2"/>
</dbReference>
<feature type="domain" description="SCAN box" evidence="15">
    <location>
        <begin position="682"/>
        <end position="760"/>
    </location>
</feature>
<evidence type="ECO:0000256" key="7">
    <source>
        <dbReference type="ARBA" id="ARBA00022833"/>
    </source>
</evidence>
<accession>A0A6I9YAQ9</accession>
<dbReference type="SUPFAM" id="SSF47353">
    <property type="entry name" value="Retrovirus capsid dimerization domain-like"/>
    <property type="match status" value="2"/>
</dbReference>
<keyword evidence="16" id="KW-1185">Reference proteome</keyword>
<feature type="domain" description="C2H2-type" evidence="14">
    <location>
        <begin position="356"/>
        <end position="383"/>
    </location>
</feature>
<dbReference type="FunFam" id="3.30.160.60:FF:001498">
    <property type="entry name" value="Zinc finger protein 404"/>
    <property type="match status" value="1"/>
</dbReference>
<comment type="function">
    <text evidence="1">May be involved in transcriptional regulation.</text>
</comment>
<feature type="region of interest" description="Disordered" evidence="13">
    <location>
        <begin position="633"/>
        <end position="674"/>
    </location>
</feature>
<keyword evidence="6 12" id="KW-0863">Zinc-finger</keyword>
<comment type="subcellular location">
    <subcellularLocation>
        <location evidence="2">Nucleus</location>
    </subcellularLocation>
</comment>
<evidence type="ECO:0000259" key="15">
    <source>
        <dbReference type="PROSITE" id="PS50804"/>
    </source>
</evidence>
<dbReference type="FunFam" id="1.10.4020.10:FF:000001">
    <property type="entry name" value="zinc finger protein 263 isoform X1"/>
    <property type="match status" value="2"/>
</dbReference>
<dbReference type="PANTHER" id="PTHR23226">
    <property type="entry name" value="ZINC FINGER AND SCAN DOMAIN-CONTAINING"/>
    <property type="match status" value="1"/>
</dbReference>
<evidence type="ECO:0000256" key="6">
    <source>
        <dbReference type="ARBA" id="ARBA00022771"/>
    </source>
</evidence>
<dbReference type="GO" id="GO:0000978">
    <property type="term" value="F:RNA polymerase II cis-regulatory region sequence-specific DNA binding"/>
    <property type="evidence" value="ECO:0007669"/>
    <property type="project" value="TreeGrafter"/>
</dbReference>
<feature type="domain" description="C2H2-type" evidence="14">
    <location>
        <begin position="70"/>
        <end position="97"/>
    </location>
</feature>
<dbReference type="FunFam" id="3.30.160.60:FF:002196">
    <property type="entry name" value="zinc finger protein 850-like isoform X3"/>
    <property type="match status" value="2"/>
</dbReference>
<feature type="domain" description="C2H2-type" evidence="14">
    <location>
        <begin position="154"/>
        <end position="181"/>
    </location>
</feature>
<evidence type="ECO:0000256" key="9">
    <source>
        <dbReference type="ARBA" id="ARBA00023125"/>
    </source>
</evidence>
<keyword evidence="4" id="KW-0479">Metal-binding</keyword>
<evidence type="ECO:0000256" key="4">
    <source>
        <dbReference type="ARBA" id="ARBA00022723"/>
    </source>
</evidence>
<keyword evidence="7" id="KW-0862">Zinc</keyword>
<dbReference type="AlphaFoldDB" id="A0A6I9YAQ9"/>
<dbReference type="GO" id="GO:0008270">
    <property type="term" value="F:zinc ion binding"/>
    <property type="evidence" value="ECO:0007669"/>
    <property type="project" value="UniProtKB-KW"/>
</dbReference>
<reference evidence="17" key="1">
    <citation type="submission" date="2025-08" db="UniProtKB">
        <authorList>
            <consortium name="RefSeq"/>
        </authorList>
    </citation>
    <scope>IDENTIFICATION</scope>
    <source>
        <tissue evidence="17">Skeletal muscle</tissue>
    </source>
</reference>
<feature type="domain" description="C2H2-type" evidence="14">
    <location>
        <begin position="1131"/>
        <end position="1158"/>
    </location>
</feature>
<evidence type="ECO:0000256" key="1">
    <source>
        <dbReference type="ARBA" id="ARBA00003767"/>
    </source>
</evidence>
<feature type="domain" description="C2H2-type" evidence="14">
    <location>
        <begin position="98"/>
        <end position="125"/>
    </location>
</feature>
<keyword evidence="10" id="KW-0804">Transcription</keyword>
<keyword evidence="5" id="KW-0677">Repeat</keyword>
<dbReference type="FunFam" id="3.30.160.60:FF:001119">
    <property type="entry name" value="zinc finger protein 408"/>
    <property type="match status" value="2"/>
</dbReference>
<dbReference type="Gene3D" id="3.30.160.60">
    <property type="entry name" value="Classic Zinc Finger"/>
    <property type="match status" value="16"/>
</dbReference>
<evidence type="ECO:0000256" key="3">
    <source>
        <dbReference type="ARBA" id="ARBA00006991"/>
    </source>
</evidence>
<keyword evidence="9" id="KW-0238">DNA-binding</keyword>
<feature type="domain" description="C2H2-type" evidence="14">
    <location>
        <begin position="210"/>
        <end position="237"/>
    </location>
</feature>
<evidence type="ECO:0000313" key="17">
    <source>
        <dbReference type="RefSeq" id="XP_013920855.1"/>
    </source>
</evidence>
<dbReference type="FunFam" id="3.30.160.60:FF:000016">
    <property type="entry name" value="zinc finger protein 37 homolog"/>
    <property type="match status" value="1"/>
</dbReference>
<dbReference type="RefSeq" id="XP_013920855.1">
    <property type="nucleotide sequence ID" value="XM_014065380.1"/>
</dbReference>
<name>A0A6I9YAQ9_9SAUR</name>
<feature type="domain" description="C2H2-type" evidence="14">
    <location>
        <begin position="300"/>
        <end position="327"/>
    </location>
</feature>
<dbReference type="FunFam" id="3.30.160.60:FF:002343">
    <property type="entry name" value="Zinc finger protein 33A"/>
    <property type="match status" value="6"/>
</dbReference>
<dbReference type="InterPro" id="IPR038269">
    <property type="entry name" value="SCAN_sf"/>
</dbReference>
<feature type="domain" description="C2H2-type" evidence="14">
    <location>
        <begin position="126"/>
        <end position="153"/>
    </location>
</feature>
<dbReference type="Pfam" id="PF00096">
    <property type="entry name" value="zf-C2H2"/>
    <property type="match status" value="16"/>
</dbReference>
<evidence type="ECO:0000256" key="13">
    <source>
        <dbReference type="SAM" id="MobiDB-lite"/>
    </source>
</evidence>
<evidence type="ECO:0000256" key="11">
    <source>
        <dbReference type="ARBA" id="ARBA00023242"/>
    </source>
</evidence>
<dbReference type="PROSITE" id="PS50157">
    <property type="entry name" value="ZINC_FINGER_C2H2_2"/>
    <property type="match status" value="16"/>
</dbReference>
<dbReference type="FunFam" id="3.30.160.60:FF:000555">
    <property type="entry name" value="Zinc finger protein 1 homolog"/>
    <property type="match status" value="1"/>
</dbReference>
<evidence type="ECO:0000313" key="16">
    <source>
        <dbReference type="Proteomes" id="UP000504617"/>
    </source>
</evidence>
<dbReference type="SMART" id="SM00431">
    <property type="entry name" value="SCAN"/>
    <property type="match status" value="2"/>
</dbReference>
<dbReference type="FunFam" id="3.30.160.60:FF:001270">
    <property type="entry name" value="zinc finger protein 583 isoform X1"/>
    <property type="match status" value="1"/>
</dbReference>
<feature type="domain" description="C2H2-type" evidence="14">
    <location>
        <begin position="1159"/>
        <end position="1183"/>
    </location>
</feature>
<evidence type="ECO:0000256" key="12">
    <source>
        <dbReference type="PROSITE-ProRule" id="PRU00042"/>
    </source>
</evidence>
<dbReference type="InterPro" id="IPR036236">
    <property type="entry name" value="Znf_C2H2_sf"/>
</dbReference>
<feature type="domain" description="C2H2-type" evidence="14">
    <location>
        <begin position="182"/>
        <end position="209"/>
    </location>
</feature>
<evidence type="ECO:0000256" key="5">
    <source>
        <dbReference type="ARBA" id="ARBA00022737"/>
    </source>
</evidence>
<dbReference type="GeneID" id="106548067"/>
<dbReference type="GO" id="GO:0005634">
    <property type="term" value="C:nucleus"/>
    <property type="evidence" value="ECO:0007669"/>
    <property type="project" value="UniProtKB-SubCell"/>
</dbReference>
<feature type="compositionally biased region" description="Basic and acidic residues" evidence="13">
    <location>
        <begin position="923"/>
        <end position="939"/>
    </location>
</feature>
<proteinExistence type="inferred from homology"/>
<dbReference type="PROSITE" id="PS50804">
    <property type="entry name" value="SCAN_BOX"/>
    <property type="match status" value="2"/>
</dbReference>
<protein>
    <submittedName>
        <fullName evidence="17">Zinc finger protein with KRAB and SCAN domains 7-like</fullName>
    </submittedName>
</protein>
<feature type="domain" description="C2H2-type" evidence="14">
    <location>
        <begin position="328"/>
        <end position="355"/>
    </location>
</feature>
<sequence length="1183" mass="134322">MAGSELPHQEIQQENQPGIPAFFHEESLRENTFPTGRQKGKRKKMGPPSWGTVLNHGFEFPPNQKMQKLYTCSYCGKVSNNSAHMIIHERTHTGEKPYKCSECGKCFSTNCNLMKHTRVHTGEKPYQCPECGRSFSDKASLIVHERTHTGEKPYECPMCGKSFTSSSNLITHKRVHTGEKPYKCSECGQSFVHRPQLVIHIRTHTGEKPYECPECGKSFNQKADLIIHRRIHTGEKPYKCPECGKSFISSSYLRKHERLHAGKKAPAGEESHKCGYCRKSFISRSKLLIHERTHTGEKPFECTDCGKSFSTSSNLVNHKRVHTGEKPYQCSDCGQKFSTNSNLVNHRRVHTGEKPYQCADCGQNFGHKASLRRHKRIHSRELKEEMLEDILDSERQRQRFRRFCYQQAEGPQEAASQLWELCHQWLKPEEHTKEQILEMLVLEQFVSILPVEIQSWVQESSPETCSEAVALAEDFLERNTLRSICSEKAALCMLLHPGCHGEGHPFLKVGMQRRRGAMQRLQREVQIVQPATKMASCHLWSPKLHANQGERNSHILRGETAKNILTGAALLQNKQGLDIGLQESQKTQHQKGLAMVPSLYSVWRPSRLFESVSEEDMMAFKASYRMMKQPNQLSKEGRPMGRPIVQGLSREPQKAPENLTRSGPLKEQTSTEVDPESLEIKRQHFRHFCYQEIEGPRAVLNELQELCRQWLLPERRTKEQIVDLVILEQFLTILPLEMQIWVCKGGPATCSQALALAEKFLLRLQETESGKQKVPGLLEEELVNSPPSERDPSVTVESCISIDEEEDEAVLGKTEEPKESAQDNQKQNPLLLGISEPMEWGIPLEKITGKLISNPELEEIHRSHQVHYPGKSIKQARRLGESERSCQEAPVGQKKKSKKTMTTKAVAENGLCPSLGLFKNRKVQTEKVQRCSPCEERLSKKPSSGTQEKAGAGEPPSKGWPRESDLPKRSAALRRDEEGPENQEVVCKCKAKRKSPESRRLPQPSSAHLGAPPKGEKPAKGTPCRKRLSWETPFPSLDKTDPGGKPHQCFECGKSFSQKGNLNIHKKSHTGEKPYPCLECGKRFVTNSRLLTHKRVHTGEKPYNCSYCGNNFSQLAHLVQHQRRHTGEKPYSCPYCGKSFSVKANLITHQRTHTGEKPYECSECPKRFVSSSDLKKHKKVHTV</sequence>
<dbReference type="PROSITE" id="PS00028">
    <property type="entry name" value="ZINC_FINGER_C2H2_1"/>
    <property type="match status" value="15"/>
</dbReference>
<feature type="compositionally biased region" description="Basic and acidic residues" evidence="13">
    <location>
        <begin position="960"/>
        <end position="977"/>
    </location>
</feature>
<dbReference type="FunFam" id="3.30.160.60:FF:001767">
    <property type="entry name" value="Zinc finger protein 629"/>
    <property type="match status" value="1"/>
</dbReference>
<dbReference type="SMART" id="SM00355">
    <property type="entry name" value="ZnF_C2H2"/>
    <property type="match status" value="16"/>
</dbReference>
<evidence type="ECO:0000256" key="2">
    <source>
        <dbReference type="ARBA" id="ARBA00004123"/>
    </source>
</evidence>
<gene>
    <name evidence="17" type="primary">LOC106548067</name>
</gene>
<feature type="domain" description="C2H2-type" evidence="14">
    <location>
        <begin position="1103"/>
        <end position="1130"/>
    </location>
</feature>
<dbReference type="Proteomes" id="UP000504617">
    <property type="component" value="Unplaced"/>
</dbReference>
<evidence type="ECO:0000256" key="10">
    <source>
        <dbReference type="ARBA" id="ARBA00023163"/>
    </source>
</evidence>
<dbReference type="InterPro" id="IPR013087">
    <property type="entry name" value="Znf_C2H2_type"/>
</dbReference>
<feature type="domain" description="C2H2-type" evidence="14">
    <location>
        <begin position="1075"/>
        <end position="1102"/>
    </location>
</feature>
<dbReference type="SUPFAM" id="SSF57667">
    <property type="entry name" value="beta-beta-alpha zinc fingers"/>
    <property type="match status" value="9"/>
</dbReference>
<dbReference type="PANTHER" id="PTHR23226:SF423">
    <property type="entry name" value="C2H2-TYPE DOMAIN-CONTAINING PROTEIN"/>
    <property type="match status" value="1"/>
</dbReference>
<feature type="domain" description="C2H2-type" evidence="14">
    <location>
        <begin position="1047"/>
        <end position="1074"/>
    </location>
</feature>
<dbReference type="OrthoDB" id="9022744at2759"/>